<protein>
    <submittedName>
        <fullName evidence="2">Uncharacterized protein</fullName>
    </submittedName>
</protein>
<dbReference type="EMBL" id="FMJY01000012">
    <property type="protein sequence ID" value="SCO92709.1"/>
    <property type="molecule type" value="Genomic_DNA"/>
</dbReference>
<accession>A0A2H3UFX5</accession>
<evidence type="ECO:0000256" key="1">
    <source>
        <dbReference type="SAM" id="MobiDB-lite"/>
    </source>
</evidence>
<dbReference type="Proteomes" id="UP000219369">
    <property type="component" value="Unassembled WGS sequence"/>
</dbReference>
<organism evidence="2 3">
    <name type="scientific">Fusarium oxysporum</name>
    <name type="common">Fusarium vascular wilt</name>
    <dbReference type="NCBI Taxonomy" id="5507"/>
    <lineage>
        <taxon>Eukaryota</taxon>
        <taxon>Fungi</taxon>
        <taxon>Dikarya</taxon>
        <taxon>Ascomycota</taxon>
        <taxon>Pezizomycotina</taxon>
        <taxon>Sordariomycetes</taxon>
        <taxon>Hypocreomycetidae</taxon>
        <taxon>Hypocreales</taxon>
        <taxon>Nectriaceae</taxon>
        <taxon>Fusarium</taxon>
        <taxon>Fusarium oxysporum species complex</taxon>
    </lineage>
</organism>
<sequence>MQRYKIKSKRNKKNKRKGYK</sequence>
<proteinExistence type="predicted"/>
<evidence type="ECO:0000313" key="2">
    <source>
        <dbReference type="EMBL" id="SCO92709.1"/>
    </source>
</evidence>
<feature type="region of interest" description="Disordered" evidence="1">
    <location>
        <begin position="1"/>
        <end position="20"/>
    </location>
</feature>
<evidence type="ECO:0000313" key="3">
    <source>
        <dbReference type="Proteomes" id="UP000219369"/>
    </source>
</evidence>
<dbReference type="AlphaFoldDB" id="A0A2H3UFX5"/>
<gene>
    <name evidence="2" type="ORF">FRV6_16837</name>
</gene>
<name>A0A2H3UFX5_FUSOX</name>
<reference evidence="3" key="1">
    <citation type="submission" date="2016-09" db="EMBL/GenBank/DDBJ databases">
        <authorList>
            <person name="Guldener U."/>
        </authorList>
    </citation>
    <scope>NUCLEOTIDE SEQUENCE [LARGE SCALE GENOMIC DNA]</scope>
    <source>
        <strain evidence="3">V64-1</strain>
    </source>
</reference>